<dbReference type="InterPro" id="IPR003439">
    <property type="entry name" value="ABC_transporter-like_ATP-bd"/>
</dbReference>
<evidence type="ECO:0000256" key="9">
    <source>
        <dbReference type="SAM" id="Phobius"/>
    </source>
</evidence>
<dbReference type="CDD" id="cd03244">
    <property type="entry name" value="ABCC_MRP_domain2"/>
    <property type="match status" value="1"/>
</dbReference>
<feature type="transmembrane region" description="Helical" evidence="9">
    <location>
        <begin position="496"/>
        <end position="517"/>
    </location>
</feature>
<dbReference type="InterPro" id="IPR011527">
    <property type="entry name" value="ABC1_TM_dom"/>
</dbReference>
<feature type="domain" description="ABC transporter" evidence="10">
    <location>
        <begin position="1216"/>
        <end position="1456"/>
    </location>
</feature>
<dbReference type="InterPro" id="IPR050173">
    <property type="entry name" value="ABC_transporter_C-like"/>
</dbReference>
<feature type="transmembrane region" description="Helical" evidence="9">
    <location>
        <begin position="314"/>
        <end position="337"/>
    </location>
</feature>
<dbReference type="InterPro" id="IPR056227">
    <property type="entry name" value="TMD0_ABC"/>
</dbReference>
<feature type="transmembrane region" description="Helical" evidence="9">
    <location>
        <begin position="408"/>
        <end position="428"/>
    </location>
</feature>
<feature type="transmembrane region" description="Helical" evidence="9">
    <location>
        <begin position="130"/>
        <end position="147"/>
    </location>
</feature>
<dbReference type="Pfam" id="PF00664">
    <property type="entry name" value="ABC_membrane"/>
    <property type="match status" value="2"/>
</dbReference>
<dbReference type="CDD" id="cd18580">
    <property type="entry name" value="ABC_6TM_ABCC_D2"/>
    <property type="match status" value="1"/>
</dbReference>
<dbReference type="Gene3D" id="1.20.1560.10">
    <property type="entry name" value="ABC transporter type 1, transmembrane domain"/>
    <property type="match status" value="2"/>
</dbReference>
<feature type="transmembrane region" description="Helical" evidence="9">
    <location>
        <begin position="933"/>
        <end position="961"/>
    </location>
</feature>
<evidence type="ECO:0000256" key="3">
    <source>
        <dbReference type="ARBA" id="ARBA00022692"/>
    </source>
</evidence>
<dbReference type="InterPro" id="IPR027417">
    <property type="entry name" value="P-loop_NTPase"/>
</dbReference>
<keyword evidence="5" id="KW-0067">ATP-binding</keyword>
<dbReference type="PROSITE" id="PS00211">
    <property type="entry name" value="ABC_TRANSPORTER_1"/>
    <property type="match status" value="2"/>
</dbReference>
<feature type="transmembrane region" description="Helical" evidence="9">
    <location>
        <begin position="1007"/>
        <end position="1029"/>
    </location>
</feature>
<accession>A0ABR4F484</accession>
<dbReference type="SMART" id="SM00382">
    <property type="entry name" value="AAA"/>
    <property type="match status" value="2"/>
</dbReference>
<dbReference type="SUPFAM" id="SSF90123">
    <property type="entry name" value="ABC transporter transmembrane region"/>
    <property type="match status" value="2"/>
</dbReference>
<name>A0ABR4F484_9PEZI</name>
<feature type="transmembrane region" description="Helical" evidence="9">
    <location>
        <begin position="529"/>
        <end position="550"/>
    </location>
</feature>
<keyword evidence="7 9" id="KW-0472">Membrane</keyword>
<feature type="domain" description="ABC transmembrane type-1" evidence="11">
    <location>
        <begin position="282"/>
        <end position="554"/>
    </location>
</feature>
<feature type="transmembrane region" description="Helical" evidence="9">
    <location>
        <begin position="1035"/>
        <end position="1056"/>
    </location>
</feature>
<evidence type="ECO:0000256" key="8">
    <source>
        <dbReference type="ARBA" id="ARBA00023180"/>
    </source>
</evidence>
<dbReference type="InterPro" id="IPR017871">
    <property type="entry name" value="ABC_transporter-like_CS"/>
</dbReference>
<keyword evidence="8" id="KW-0325">Glycoprotein</keyword>
<dbReference type="PROSITE" id="PS50893">
    <property type="entry name" value="ABC_TRANSPORTER_2"/>
    <property type="match status" value="2"/>
</dbReference>
<feature type="transmembrane region" description="Helical" evidence="9">
    <location>
        <begin position="274"/>
        <end position="294"/>
    </location>
</feature>
<feature type="domain" description="ABC transmembrane type-1" evidence="11">
    <location>
        <begin position="903"/>
        <end position="1178"/>
    </location>
</feature>
<dbReference type="CDD" id="cd18579">
    <property type="entry name" value="ABC_6TM_ABCC_D1"/>
    <property type="match status" value="1"/>
</dbReference>
<feature type="transmembrane region" description="Helical" evidence="9">
    <location>
        <begin position="100"/>
        <end position="118"/>
    </location>
</feature>
<dbReference type="PROSITE" id="PS50929">
    <property type="entry name" value="ABC_TM1F"/>
    <property type="match status" value="2"/>
</dbReference>
<comment type="subcellular location">
    <subcellularLocation>
        <location evidence="1">Membrane</location>
        <topology evidence="1">Multi-pass membrane protein</topology>
    </subcellularLocation>
</comment>
<dbReference type="SUPFAM" id="SSF52540">
    <property type="entry name" value="P-loop containing nucleoside triphosphate hydrolases"/>
    <property type="match status" value="2"/>
</dbReference>
<keyword evidence="6 9" id="KW-1133">Transmembrane helix</keyword>
<dbReference type="InterPro" id="IPR036640">
    <property type="entry name" value="ABC1_TM_sf"/>
</dbReference>
<feature type="transmembrane region" description="Helical" evidence="9">
    <location>
        <begin position="68"/>
        <end position="88"/>
    </location>
</feature>
<evidence type="ECO:0000313" key="13">
    <source>
        <dbReference type="Proteomes" id="UP001600888"/>
    </source>
</evidence>
<dbReference type="Pfam" id="PF24357">
    <property type="entry name" value="TMD0_ABC"/>
    <property type="match status" value="1"/>
</dbReference>
<feature type="transmembrane region" description="Helical" evidence="9">
    <location>
        <begin position="159"/>
        <end position="178"/>
    </location>
</feature>
<keyword evidence="4" id="KW-0547">Nucleotide-binding</keyword>
<keyword evidence="2" id="KW-0813">Transport</keyword>
<evidence type="ECO:0000256" key="5">
    <source>
        <dbReference type="ARBA" id="ARBA00022840"/>
    </source>
</evidence>
<evidence type="ECO:0000313" key="12">
    <source>
        <dbReference type="EMBL" id="KAL2289506.1"/>
    </source>
</evidence>
<protein>
    <recommendedName>
        <fullName evidence="14">ABC transporter</fullName>
    </recommendedName>
</protein>
<evidence type="ECO:0000256" key="1">
    <source>
        <dbReference type="ARBA" id="ARBA00004141"/>
    </source>
</evidence>
<evidence type="ECO:0008006" key="14">
    <source>
        <dbReference type="Google" id="ProtNLM"/>
    </source>
</evidence>
<dbReference type="InterPro" id="IPR044746">
    <property type="entry name" value="ABCC_6TM_D1"/>
</dbReference>
<reference evidence="12 13" key="1">
    <citation type="submission" date="2024-03" db="EMBL/GenBank/DDBJ databases">
        <title>A high-quality draft genome sequence of Diaporthe vaccinii, a causative agent of upright dieback and viscid rot disease in cranberry plants.</title>
        <authorList>
            <person name="Sarrasin M."/>
            <person name="Lang B.F."/>
            <person name="Burger G."/>
        </authorList>
    </citation>
    <scope>NUCLEOTIDE SEQUENCE [LARGE SCALE GENOMIC DNA]</scope>
    <source>
        <strain evidence="12 13">IS7</strain>
    </source>
</reference>
<dbReference type="Pfam" id="PF00005">
    <property type="entry name" value="ABC_tran"/>
    <property type="match status" value="2"/>
</dbReference>
<keyword evidence="3 9" id="KW-0812">Transmembrane</keyword>
<dbReference type="Proteomes" id="UP001600888">
    <property type="component" value="Unassembled WGS sequence"/>
</dbReference>
<evidence type="ECO:0000259" key="10">
    <source>
        <dbReference type="PROSITE" id="PS50893"/>
    </source>
</evidence>
<organism evidence="12 13">
    <name type="scientific">Diaporthe vaccinii</name>
    <dbReference type="NCBI Taxonomy" id="105482"/>
    <lineage>
        <taxon>Eukaryota</taxon>
        <taxon>Fungi</taxon>
        <taxon>Dikarya</taxon>
        <taxon>Ascomycota</taxon>
        <taxon>Pezizomycotina</taxon>
        <taxon>Sordariomycetes</taxon>
        <taxon>Sordariomycetidae</taxon>
        <taxon>Diaporthales</taxon>
        <taxon>Diaporthaceae</taxon>
        <taxon>Diaporthe</taxon>
        <taxon>Diaporthe eres species complex</taxon>
    </lineage>
</organism>
<dbReference type="InterPro" id="IPR003593">
    <property type="entry name" value="AAA+_ATPase"/>
</dbReference>
<evidence type="ECO:0000256" key="2">
    <source>
        <dbReference type="ARBA" id="ARBA00022448"/>
    </source>
</evidence>
<evidence type="ECO:0000256" key="6">
    <source>
        <dbReference type="ARBA" id="ARBA00022989"/>
    </source>
</evidence>
<comment type="caution">
    <text evidence="12">The sequence shown here is derived from an EMBL/GenBank/DDBJ whole genome shotgun (WGS) entry which is preliminary data.</text>
</comment>
<proteinExistence type="predicted"/>
<dbReference type="InterPro" id="IPR044726">
    <property type="entry name" value="ABCC_6TM_D2"/>
</dbReference>
<sequence>MDPSSLCGDNSFGPGVKSADCRGGFDFTVTLEEAILAILPSACFIIITPFRTLHLFRGRLRVRKNALHLFKLGAIITFIALQVAILVLTTANPESRNHVSLASAVLSVLAALILAALSHFEHARSVRPSFIINLYLIATALFDAARVRTHWLKSEGDGHALAAAMTASLAVKIVVLLLEAREKRSLLLGLYSRFSVESTSGLISRSSFWWLNSLLISGHRTVLSVAGLPVIHEKLDSESLGDQLQSAWNRCEPSNKSRKHALARACVWALRWEILVIYVPKLCYAALSISQVYLIQNAVTYVQGAEPINKGYGLIGAFAIVYTGFAIMMGWASHLSYRLMAMIRGQLTVIIYTKMLTLSTSNADESAAMSLVGTDVQRIAETFWQLLIEVVPSVLQLAVAVYLLYDQLGVVCVAPVLITLICTGLSVLSAKAITSRQKTWLEAVQKRINYTSEILGSMKSVKVLGLTGQQTANIQQFRKTEIAASKKYRKVQSLNISLVNLPVTFNSFVIFAAYAIIAQLQGGSGLSVSQAITSLAALNLLSAPLGTLLYSIPQGWAALGCFTRIQEFLLLPSRAEQRALPSSSDIDADGTTEQGWTELQSIKAPALNEITIGPGCFGWSDSGSQVVKVKVPLHIRPGLTILVGPVGCGKSTLLKGMLGETPQTSCRVSMPSSEIAYGDQSAWIINGSILDNITAGMESEFDVEWYKTVCHACALDIDFSQMPDGDSTVVGSKGVKMSGGQRQRISLARALYSRAKLVILDDVLAGLDSVTEELVFKRVFGRGGLLRGLGATVVLATHSVKHLPQADLILVLEQDGTLTQHGSFSELNATGRYVQDMKLRLGEDNYNHDGDDAEIQEARESHPTNMPPTVAAADESRKTGDWMIYKYYARALGPLGLVLFSSLVAGDSVFRAMSNVWLNWWANNNENGGATNLGYWLGIFGFMNFMTGLLMVGAVAFLWIVMIPRSGKNLHQSILDAVMRAPLSFFSETETGVLVNRFSQDLRYADMSLPGSLINIAFQLGSCLVTVALSATAVGYFAAILPIVVAALYFIQNFYLRTSRQLRLLELEANAPVFSHFIEALSGLITIRSYSWTGTYTSKCIRLLDASQKPYYLLLCVQRWLVLVLDLVVAALAVIIVGMAVGLRSRINPGFLGLALVNMMSLSHALTDLVQYWTNLETSLGAIARIKDFAEKTPVEGTLGELSGDLDPAWPKSGALSFEGVSASYGKNMSAVLDDITFSIQGGHKIGVVGRTGSGKSSTALAILGLIDIVSGRIMLDGIDLATVPGPTIRERLVCLTQDPFLFSGSLRSNLDPLGASSDESIASALRRVGLWDVLFNKASRASTDVSAILDTIVETDTFSHGQRQLFCLARAVLKPGKLLVLDEPTSSVDTETDAKIQQLIRSEFQDYTIIMIAHRLSSLVDFDRVAVLDGGKLVEFGNPADLLREGSGHFARLYGKSMRSSRQ</sequence>
<evidence type="ECO:0000259" key="11">
    <source>
        <dbReference type="PROSITE" id="PS50929"/>
    </source>
</evidence>
<dbReference type="PANTHER" id="PTHR24223:SF399">
    <property type="entry name" value="ABC TRANSPORTER ATNG"/>
    <property type="match status" value="1"/>
</dbReference>
<keyword evidence="13" id="KW-1185">Reference proteome</keyword>
<feature type="transmembrane region" description="Helical" evidence="9">
    <location>
        <begin position="1120"/>
        <end position="1143"/>
    </location>
</feature>
<feature type="transmembrane region" description="Helical" evidence="9">
    <location>
        <begin position="887"/>
        <end position="913"/>
    </location>
</feature>
<dbReference type="Gene3D" id="3.40.50.300">
    <property type="entry name" value="P-loop containing nucleotide triphosphate hydrolases"/>
    <property type="match status" value="2"/>
</dbReference>
<evidence type="ECO:0000256" key="7">
    <source>
        <dbReference type="ARBA" id="ARBA00023136"/>
    </source>
</evidence>
<feature type="transmembrane region" description="Helical" evidence="9">
    <location>
        <begin position="34"/>
        <end position="56"/>
    </location>
</feature>
<evidence type="ECO:0000256" key="4">
    <source>
        <dbReference type="ARBA" id="ARBA00022741"/>
    </source>
</evidence>
<feature type="domain" description="ABC transporter" evidence="10">
    <location>
        <begin position="602"/>
        <end position="839"/>
    </location>
</feature>
<feature type="transmembrane region" description="Helical" evidence="9">
    <location>
        <begin position="383"/>
        <end position="402"/>
    </location>
</feature>
<dbReference type="PANTHER" id="PTHR24223">
    <property type="entry name" value="ATP-BINDING CASSETTE SUB-FAMILY C"/>
    <property type="match status" value="1"/>
</dbReference>
<gene>
    <name evidence="12" type="ORF">FJTKL_01776</name>
</gene>
<dbReference type="EMBL" id="JBAWTH010000012">
    <property type="protein sequence ID" value="KAL2289506.1"/>
    <property type="molecule type" value="Genomic_DNA"/>
</dbReference>